<organism evidence="2 3">
    <name type="scientific">Haloplanus salinus</name>
    <dbReference type="NCBI Taxonomy" id="1126245"/>
    <lineage>
        <taxon>Archaea</taxon>
        <taxon>Methanobacteriati</taxon>
        <taxon>Methanobacteriota</taxon>
        <taxon>Stenosarchaea group</taxon>
        <taxon>Halobacteria</taxon>
        <taxon>Halobacteriales</taxon>
        <taxon>Haloferacaceae</taxon>
        <taxon>Haloplanus</taxon>
    </lineage>
</organism>
<keyword evidence="1" id="KW-0472">Membrane</keyword>
<evidence type="ECO:0000313" key="2">
    <source>
        <dbReference type="EMBL" id="RCU46367.1"/>
    </source>
</evidence>
<dbReference type="AlphaFoldDB" id="A0A368N705"/>
<keyword evidence="3" id="KW-1185">Reference proteome</keyword>
<evidence type="ECO:0000256" key="1">
    <source>
        <dbReference type="SAM" id="Phobius"/>
    </source>
</evidence>
<keyword evidence="1" id="KW-1133">Transmembrane helix</keyword>
<dbReference type="OrthoDB" id="307887at2157"/>
<dbReference type="RefSeq" id="WP_114447918.1">
    <property type="nucleotide sequence ID" value="NZ_QPHM01000001.1"/>
</dbReference>
<evidence type="ECO:0000313" key="3">
    <source>
        <dbReference type="Proteomes" id="UP000252189"/>
    </source>
</evidence>
<comment type="caution">
    <text evidence="2">The sequence shown here is derived from an EMBL/GenBank/DDBJ whole genome shotgun (WGS) entry which is preliminary data.</text>
</comment>
<gene>
    <name evidence="2" type="ORF">DU504_03005</name>
</gene>
<reference evidence="2 3" key="1">
    <citation type="submission" date="2018-07" db="EMBL/GenBank/DDBJ databases">
        <title>Genome sequences of Haloplanus salinus JCM 18368T.</title>
        <authorList>
            <person name="Kim Y.B."/>
            <person name="Roh S.W."/>
        </authorList>
    </citation>
    <scope>NUCLEOTIDE SEQUENCE [LARGE SCALE GENOMIC DNA]</scope>
    <source>
        <strain evidence="2 3">JCM 18368</strain>
    </source>
</reference>
<accession>A0A368N705</accession>
<protein>
    <submittedName>
        <fullName evidence="2">Uncharacterized protein</fullName>
    </submittedName>
</protein>
<dbReference type="Proteomes" id="UP000252189">
    <property type="component" value="Unassembled WGS sequence"/>
</dbReference>
<dbReference type="EMBL" id="QPHM01000001">
    <property type="protein sequence ID" value="RCU46367.1"/>
    <property type="molecule type" value="Genomic_DNA"/>
</dbReference>
<sequence length="72" mass="8120">MTLDVVELFRAACRFRRAISNQSTRRWVGPFVGTGSWLLRRSGMRSHAPKRNVILALIYLYAVLVLVSVGSV</sequence>
<keyword evidence="1" id="KW-0812">Transmembrane</keyword>
<feature type="transmembrane region" description="Helical" evidence="1">
    <location>
        <begin position="53"/>
        <end position="71"/>
    </location>
</feature>
<name>A0A368N705_9EURY</name>
<proteinExistence type="predicted"/>